<name>A0A9W7FDV4_9STRA</name>
<organism evidence="3 4">
    <name type="scientific">Triparma verrucosa</name>
    <dbReference type="NCBI Taxonomy" id="1606542"/>
    <lineage>
        <taxon>Eukaryota</taxon>
        <taxon>Sar</taxon>
        <taxon>Stramenopiles</taxon>
        <taxon>Ochrophyta</taxon>
        <taxon>Bolidophyceae</taxon>
        <taxon>Parmales</taxon>
        <taxon>Triparmaceae</taxon>
        <taxon>Triparma</taxon>
    </lineage>
</organism>
<evidence type="ECO:0000256" key="1">
    <source>
        <dbReference type="SAM" id="MobiDB-lite"/>
    </source>
</evidence>
<accession>A0A9W7FDV4</accession>
<gene>
    <name evidence="3" type="ORF">TrVE_jg101</name>
</gene>
<feature type="signal peptide" evidence="2">
    <location>
        <begin position="1"/>
        <end position="32"/>
    </location>
</feature>
<dbReference type="AlphaFoldDB" id="A0A9W7FDV4"/>
<dbReference type="SUPFAM" id="SSF51735">
    <property type="entry name" value="NAD(P)-binding Rossmann-fold domains"/>
    <property type="match status" value="1"/>
</dbReference>
<sequence>MTRSPPASTRLLTLSLISLLIVLILLSHSVHSFHITPKPNISPKRARVSLESSKEPDDPSSLLAEAQRLRDAAAQLKSTLPDRPPPDYPPPPPPSIQVYGSNGLLGSALTRHLLRTTKSPVTALVHDYSRTSKLSLTVGAEDGKGEIQAAWKSLDQSMSFDPSVQSSYGLDRLTVLETEILDPQQLPPPTSLIYFCATDFSGSTPRSLSKLSVGLLFRSISRPLKGRCEIEGLKNIIDKCPKDNTVTIIVPTPKQGVFMDFMTPFGDFYGIKKLQQEVLKSVRSDIKTVVVELPRVDVLRETSSGKGAEWISVDDAVRVIAEAVEDQVVTLPL</sequence>
<evidence type="ECO:0000313" key="3">
    <source>
        <dbReference type="EMBL" id="GMI10268.1"/>
    </source>
</evidence>
<keyword evidence="2" id="KW-0732">Signal</keyword>
<dbReference type="EMBL" id="BRXX01000412">
    <property type="protein sequence ID" value="GMI10268.1"/>
    <property type="molecule type" value="Genomic_DNA"/>
</dbReference>
<evidence type="ECO:0008006" key="5">
    <source>
        <dbReference type="Google" id="ProtNLM"/>
    </source>
</evidence>
<evidence type="ECO:0000313" key="4">
    <source>
        <dbReference type="Proteomes" id="UP001165160"/>
    </source>
</evidence>
<dbReference type="Gene3D" id="3.40.50.720">
    <property type="entry name" value="NAD(P)-binding Rossmann-like Domain"/>
    <property type="match status" value="1"/>
</dbReference>
<dbReference type="InterPro" id="IPR036291">
    <property type="entry name" value="NAD(P)-bd_dom_sf"/>
</dbReference>
<feature type="chain" id="PRO_5040848074" description="NAD(P)-binding domain-containing protein" evidence="2">
    <location>
        <begin position="33"/>
        <end position="333"/>
    </location>
</feature>
<dbReference type="Proteomes" id="UP001165160">
    <property type="component" value="Unassembled WGS sequence"/>
</dbReference>
<feature type="region of interest" description="Disordered" evidence="1">
    <location>
        <begin position="36"/>
        <end position="61"/>
    </location>
</feature>
<protein>
    <recommendedName>
        <fullName evidence="5">NAD(P)-binding domain-containing protein</fullName>
    </recommendedName>
</protein>
<comment type="caution">
    <text evidence="3">The sequence shown here is derived from an EMBL/GenBank/DDBJ whole genome shotgun (WGS) entry which is preliminary data.</text>
</comment>
<evidence type="ECO:0000256" key="2">
    <source>
        <dbReference type="SAM" id="SignalP"/>
    </source>
</evidence>
<proteinExistence type="predicted"/>
<reference evidence="4" key="1">
    <citation type="journal article" date="2023" name="Commun. Biol.">
        <title>Genome analysis of Parmales, the sister group of diatoms, reveals the evolutionary specialization of diatoms from phago-mixotrophs to photoautotrophs.</title>
        <authorList>
            <person name="Ban H."/>
            <person name="Sato S."/>
            <person name="Yoshikawa S."/>
            <person name="Yamada K."/>
            <person name="Nakamura Y."/>
            <person name="Ichinomiya M."/>
            <person name="Sato N."/>
            <person name="Blanc-Mathieu R."/>
            <person name="Endo H."/>
            <person name="Kuwata A."/>
            <person name="Ogata H."/>
        </authorList>
    </citation>
    <scope>NUCLEOTIDE SEQUENCE [LARGE SCALE GENOMIC DNA]</scope>
    <source>
        <strain evidence="4">NIES 3699</strain>
    </source>
</reference>
<keyword evidence="4" id="KW-1185">Reference proteome</keyword>